<evidence type="ECO:0000256" key="10">
    <source>
        <dbReference type="ARBA" id="ARBA00023180"/>
    </source>
</evidence>
<dbReference type="SMART" id="SM00539">
    <property type="entry name" value="NIDO"/>
    <property type="match status" value="1"/>
</dbReference>
<dbReference type="Proteomes" id="UP000887568">
    <property type="component" value="Unplaced"/>
</dbReference>
<feature type="domain" description="EGF-like" evidence="14">
    <location>
        <begin position="679"/>
        <end position="724"/>
    </location>
</feature>
<dbReference type="Pfam" id="PF01390">
    <property type="entry name" value="SEA"/>
    <property type="match status" value="1"/>
</dbReference>
<dbReference type="InterPro" id="IPR018097">
    <property type="entry name" value="EGF_Ca-bd_CS"/>
</dbReference>
<feature type="domain" description="EGF-like" evidence="14">
    <location>
        <begin position="1368"/>
        <end position="1408"/>
    </location>
</feature>
<dbReference type="PROSITE" id="PS50026">
    <property type="entry name" value="EGF_3"/>
    <property type="match status" value="19"/>
</dbReference>
<feature type="domain" description="EGF-like" evidence="14">
    <location>
        <begin position="1737"/>
        <end position="1777"/>
    </location>
</feature>
<keyword evidence="19" id="KW-1185">Reference proteome</keyword>
<dbReference type="Pfam" id="PF00008">
    <property type="entry name" value="EGF"/>
    <property type="match status" value="1"/>
</dbReference>
<evidence type="ECO:0000259" key="14">
    <source>
        <dbReference type="PROSITE" id="PS50026"/>
    </source>
</evidence>
<dbReference type="SUPFAM" id="SSF57184">
    <property type="entry name" value="Growth factor receptor domain"/>
    <property type="match status" value="8"/>
</dbReference>
<dbReference type="InterPro" id="IPR000152">
    <property type="entry name" value="EGF-type_Asp/Asn_hydroxyl_site"/>
</dbReference>
<sequence length="2243" mass="242038">MVAPFWADVNGNRFTGVKNVFFQVYDSSGSTMLSTLSSIVSARYGSFTAAWALVITWRFVEAISPNKNTNSFQAVLVTDHTHGYVIFNYERCGMNWNENLLPNDNVIQGFTCGQSGNKFYLDIPSDLRFRPGNMVGNTGMYGRWVQQLDNLPDNFVNPRLYCRNWYSRQFVTMSTLFWWFQTAHTCPCSWMNAFLDPRWTHIGFNYFLPNSGSSSSVAAVCYARRFQFPNNAGLLCCYSTSTWSLLRGVRSAVVASVFEHYPVSPLFSTESFYNQRYDQEVLPRYYCCSASTLCHLYDDYRPAMGCWRYRPPFWFWFWGDPHIKSLDEVEYTFNGLGEYTVALIENDNGAQIFELQGRTQRATNAETGELTDATFYSGFAAEYPGEGRVEVKLNKRQKADDLITTVNGDVVTPTTAGLLIGNITVKRDASTNKVVTMFPGDIQFTVGVNNSIGDITVQFGQTYRGKTKGLLGVWDDDQSNDATRRDGTIQPATGDGGEMIERDFYNFAETWRITEENSLFYYVGDETWALSNNHSFQPSFYEDLVAAATPEKLTKAQELCGDNKMCLFDTLATDDESIGQSTVMLNEMNSASESAAKNFPPNITASDTFRVMVGVEFEEQLEAVDPDGDDVVFSLVEPIENASITEDGGLFKWTPMEKSKVMVGLLATDGQANATHEPVVQLCDCMNGGTCLWDEFVMGTDIVEDRFGVVLCECDPGWSGEFCEVDYDACEDGPCFMGVACFDEAPPSLNSTCGPCPQGLEGDGRFCQDIDECELYKDEPASSGGRGCDQICDNLLMDYNCSCESGYSLYIDNRRCIDIDECEMDLHNCNVNAVCNNTQGSFECKCKPGFRDDFMDGTSCTDLMECMDNSSYTCDEKAKCENTIGSYLCVCIAGYEGDGKTCQDVDECTRDMDDNCHAEADCTNTVGSYTCACGDGWTGDGTNCTNIDECAASLPVCNENAECTDTQGSFTCQCNTGYVGNGMMCVDLNECTTGQDDCLAVTGECSNTVGSFDCSCKDGYTGDGRTNCTDFDECQESNDCSANANCTNTVGSYQCDCVTGYTGDGQTCTDIDECALGLDDCQQECSNTEGSFACNCSAGFTLQDGVCQTETMCLGTNCTQGDCYRASNADMCLCYSGYAIDGDNTVCEDIDECTSPSDPHMCGANSMCDNLDGSYECRCLPGYALNSDQRTCADVNECQAGTHNCDAMSQMCANDEPYFTCDCKPGFSSESFNGSCSDINECLNDTLNDCHIDADCLNNNGSFTCQCKDGFTGTGHLCFDIDECSVPTDDPNYANCSPFASCINLAGSFQCNCTMGYEGDGHNCQNIDECDSAIAACATYSSCTDNPGSYLCTCDDGFRGDGFTSCVNIDECQENPGVCHSLATCTDTAGSHFCNCNQGYQGNGTYCEDVNECITGAHECAANIAECTNNVGSYMCACMGGYVSAEGFPTGRQCDDVNECALNLVDCDTSNSQCNNTIGSFTCDCLEGYEKNALGLCEDVNECDGSPCTMANSTCANLQGTYECNCMSGFYQQNSTCLVADSKEASAVFEIINGVAVSSAGFDLATGSVTYRQELKSSMEDAFLGSSLSSSFRDVVITDLTLNSDSSTALLSLVINFKSGSGHSDLDIIMALLGQLTGSSGGQLAPDHQLTRRTFIIGDPKCDVTPCINSGECVEENLATGGYTCSCPPGYSGQNCQVAPCDVNPCMNSGDCAVDSTTDTGYNCTCSLGFSGERCETIAPCQMGHDCENGATCSNNLNIARGYSCSCVAGYSGTNCETCSLSCANGGTLDPAACTCTCANNWSGLSCNDCQLSCTNVGMLNETTCQCECDQNWIGNTCIDCILNCTSGGTLNTTNCECSCAQGWTGVDCSECPLSASSCENGGEFDANFCECLCPYDYSGPTCEVASPCLSDTSLCPDAEGKFCQPATNDEGFICQCNGFKGFFANSNGSCTQLGSLPFVMALNLPFQTAYNNPASAAWKNLAEMVISALREKLRDDSSTSGVIAVTVLSFRAGSVVAQTALAFQGQQPLVDVISNAIAAGGTLNGIPLVQGSVGYTNPSSLADCMQGDCMNGGICERSGFTPQLTCSCTASFTGERCESTVPTTPPAETTTTAAPGDGGVSPLALVLIAVGCTVTLLAIAGLVMCLCMLTRRRYDAGRIGHWSRRQQQGYSAADYSEEERRMSRLAHVMSRSPFLQTMKSNPEFIRPYVATGNEALDRIREDEARGGREVAGRLMYNRPLYR</sequence>
<dbReference type="PROSITE" id="PS50856">
    <property type="entry name" value="AMOP"/>
    <property type="match status" value="1"/>
</dbReference>
<dbReference type="InterPro" id="IPR024731">
    <property type="entry name" value="NELL2-like_EGF"/>
</dbReference>
<feature type="domain" description="EGF-like" evidence="14">
    <location>
        <begin position="1456"/>
        <end position="1498"/>
    </location>
</feature>
<evidence type="ECO:0000259" key="15">
    <source>
        <dbReference type="PROSITE" id="PS50856"/>
    </source>
</evidence>
<dbReference type="GeneID" id="119720457"/>
<feature type="domain" description="EGF-like" evidence="14">
    <location>
        <begin position="2061"/>
        <end position="2099"/>
    </location>
</feature>
<protein>
    <submittedName>
        <fullName evidence="18">Uncharacterized protein</fullName>
    </submittedName>
</protein>
<evidence type="ECO:0000313" key="18">
    <source>
        <dbReference type="EnsemblMetazoa" id="XP_038046056.1"/>
    </source>
</evidence>
<evidence type="ECO:0000256" key="1">
    <source>
        <dbReference type="ARBA" id="ARBA00004370"/>
    </source>
</evidence>
<dbReference type="PROSITE" id="PS51220">
    <property type="entry name" value="NIDO"/>
    <property type="match status" value="1"/>
</dbReference>
<dbReference type="SMART" id="SM00179">
    <property type="entry name" value="EGF_CA"/>
    <property type="match status" value="20"/>
</dbReference>
<dbReference type="InterPro" id="IPR009030">
    <property type="entry name" value="Growth_fac_rcpt_cys_sf"/>
</dbReference>
<keyword evidence="12" id="KW-0812">Transmembrane</keyword>
<dbReference type="PROSITE" id="PS00010">
    <property type="entry name" value="ASX_HYDROXYL"/>
    <property type="match status" value="15"/>
</dbReference>
<dbReference type="SUPFAM" id="SSF57196">
    <property type="entry name" value="EGF/Laminin"/>
    <property type="match status" value="3"/>
</dbReference>
<evidence type="ECO:0000259" key="16">
    <source>
        <dbReference type="PROSITE" id="PS51220"/>
    </source>
</evidence>
<comment type="subcellular location">
    <subcellularLocation>
        <location evidence="1">Membrane</location>
    </subcellularLocation>
    <subcellularLocation>
        <location evidence="2">Secreted</location>
    </subcellularLocation>
</comment>
<feature type="disulfide bond" evidence="11">
    <location>
        <begin position="2089"/>
        <end position="2098"/>
    </location>
</feature>
<evidence type="ECO:0000256" key="5">
    <source>
        <dbReference type="ARBA" id="ARBA00022729"/>
    </source>
</evidence>
<keyword evidence="9 11" id="KW-1015">Disulfide bond</keyword>
<evidence type="ECO:0000256" key="2">
    <source>
        <dbReference type="ARBA" id="ARBA00004613"/>
    </source>
</evidence>
<feature type="domain" description="EGF-like" evidence="14">
    <location>
        <begin position="1326"/>
        <end position="1364"/>
    </location>
</feature>
<dbReference type="SMART" id="SM00181">
    <property type="entry name" value="EGF"/>
    <property type="match status" value="29"/>
</dbReference>
<feature type="disulfide bond" evidence="11">
    <location>
        <begin position="1767"/>
        <end position="1776"/>
    </location>
</feature>
<keyword evidence="7" id="KW-0106">Calcium</keyword>
<organism evidence="18 19">
    <name type="scientific">Patiria miniata</name>
    <name type="common">Bat star</name>
    <name type="synonym">Asterina miniata</name>
    <dbReference type="NCBI Taxonomy" id="46514"/>
    <lineage>
        <taxon>Eukaryota</taxon>
        <taxon>Metazoa</taxon>
        <taxon>Echinodermata</taxon>
        <taxon>Eleutherozoa</taxon>
        <taxon>Asterozoa</taxon>
        <taxon>Asteroidea</taxon>
        <taxon>Valvatacea</taxon>
        <taxon>Valvatida</taxon>
        <taxon>Asterinidae</taxon>
        <taxon>Patiria</taxon>
    </lineage>
</organism>
<feature type="disulfide bond" evidence="11">
    <location>
        <begin position="1687"/>
        <end position="1696"/>
    </location>
</feature>
<feature type="domain" description="VWFD" evidence="17">
    <location>
        <begin position="313"/>
        <end position="519"/>
    </location>
</feature>
<dbReference type="GO" id="GO:0005509">
    <property type="term" value="F:calcium ion binding"/>
    <property type="evidence" value="ECO:0007669"/>
    <property type="project" value="InterPro"/>
</dbReference>
<evidence type="ECO:0000256" key="8">
    <source>
        <dbReference type="ARBA" id="ARBA00023136"/>
    </source>
</evidence>
<dbReference type="Pfam" id="PF07645">
    <property type="entry name" value="EGF_CA"/>
    <property type="match status" value="10"/>
</dbReference>
<dbReference type="GO" id="GO:0007160">
    <property type="term" value="P:cell-matrix adhesion"/>
    <property type="evidence" value="ECO:0007669"/>
    <property type="project" value="InterPro"/>
</dbReference>
<keyword evidence="5" id="KW-0732">Signal</keyword>
<dbReference type="GO" id="GO:0016020">
    <property type="term" value="C:membrane"/>
    <property type="evidence" value="ECO:0007669"/>
    <property type="project" value="UniProtKB-SubCell"/>
</dbReference>
<proteinExistence type="predicted"/>
<feature type="domain" description="EGF-like" evidence="14">
    <location>
        <begin position="1280"/>
        <end position="1325"/>
    </location>
</feature>
<feature type="domain" description="EGF-like" evidence="14">
    <location>
        <begin position="1070"/>
        <end position="1108"/>
    </location>
</feature>
<feature type="domain" description="EGF-like" evidence="14">
    <location>
        <begin position="1238"/>
        <end position="1279"/>
    </location>
</feature>
<dbReference type="Pfam" id="PF06119">
    <property type="entry name" value="NIDO"/>
    <property type="match status" value="1"/>
</dbReference>
<feature type="domain" description="EGF-like" evidence="14">
    <location>
        <begin position="1499"/>
        <end position="1536"/>
    </location>
</feature>
<evidence type="ECO:0000256" key="6">
    <source>
        <dbReference type="ARBA" id="ARBA00022737"/>
    </source>
</evidence>
<dbReference type="Gene3D" id="2.10.25.10">
    <property type="entry name" value="Laminin"/>
    <property type="match status" value="24"/>
</dbReference>
<feature type="domain" description="EGF-like" evidence="14">
    <location>
        <begin position="862"/>
        <end position="903"/>
    </location>
</feature>
<dbReference type="InterPro" id="IPR001846">
    <property type="entry name" value="VWF_type-D"/>
</dbReference>
<dbReference type="PANTHER" id="PTHR24040">
    <property type="entry name" value="LAMININ G-LIKE DOMAIN-CONTAINING PROTEIN"/>
    <property type="match status" value="1"/>
</dbReference>
<dbReference type="FunFam" id="2.10.25.10:FF:000027">
    <property type="entry name" value="Thrombospondin 3"/>
    <property type="match status" value="1"/>
</dbReference>
<dbReference type="InterPro" id="IPR003886">
    <property type="entry name" value="NIDO_dom"/>
</dbReference>
<feature type="disulfide bond" evidence="11">
    <location>
        <begin position="2070"/>
        <end position="2087"/>
    </location>
</feature>
<accession>A0A913Z4X0</accession>
<keyword evidence="10" id="KW-0325">Glycoprotein</keyword>
<dbReference type="OMA" id="VECECAT"/>
<evidence type="ECO:0000256" key="12">
    <source>
        <dbReference type="SAM" id="Phobius"/>
    </source>
</evidence>
<feature type="domain" description="EGF-like" evidence="14">
    <location>
        <begin position="987"/>
        <end position="1029"/>
    </location>
</feature>
<dbReference type="OrthoDB" id="4405280at2759"/>
<dbReference type="PANTHER" id="PTHR24040:SF16">
    <property type="entry name" value="FIBRILLIN-2-LIKE PROTEIN"/>
    <property type="match status" value="1"/>
</dbReference>
<feature type="domain" description="NIDO" evidence="16">
    <location>
        <begin position="4"/>
        <end position="151"/>
    </location>
</feature>
<dbReference type="InterPro" id="IPR005533">
    <property type="entry name" value="AMOP_dom"/>
</dbReference>
<dbReference type="PROSITE" id="PS01187">
    <property type="entry name" value="EGF_CA"/>
    <property type="match status" value="4"/>
</dbReference>
<comment type="caution">
    <text evidence="11">Lacks conserved residue(s) required for the propagation of feature annotation.</text>
</comment>
<feature type="disulfide bond" evidence="11">
    <location>
        <begin position="1726"/>
        <end position="1735"/>
    </location>
</feature>
<evidence type="ECO:0000256" key="4">
    <source>
        <dbReference type="ARBA" id="ARBA00022536"/>
    </source>
</evidence>
<dbReference type="PROSITE" id="PS50024">
    <property type="entry name" value="SEA"/>
    <property type="match status" value="1"/>
</dbReference>
<dbReference type="InterPro" id="IPR000082">
    <property type="entry name" value="SEA_dom"/>
</dbReference>
<keyword evidence="3" id="KW-0964">Secreted</keyword>
<dbReference type="RefSeq" id="XP_038046056.1">
    <property type="nucleotide sequence ID" value="XM_038190128.1"/>
</dbReference>
<evidence type="ECO:0000259" key="13">
    <source>
        <dbReference type="PROSITE" id="PS50024"/>
    </source>
</evidence>
<dbReference type="InterPro" id="IPR000742">
    <property type="entry name" value="EGF"/>
</dbReference>
<dbReference type="PROSITE" id="PS01186">
    <property type="entry name" value="EGF_2"/>
    <property type="match status" value="14"/>
</dbReference>
<dbReference type="InterPro" id="IPR051145">
    <property type="entry name" value="GAS-SHBG-PROS"/>
</dbReference>
<feature type="domain" description="EGF-like" evidence="14">
    <location>
        <begin position="904"/>
        <end position="945"/>
    </location>
</feature>
<dbReference type="FunFam" id="2.10.25.10:FF:000038">
    <property type="entry name" value="Fibrillin 2"/>
    <property type="match status" value="12"/>
</dbReference>
<keyword evidence="8 12" id="KW-0472">Membrane</keyword>
<reference evidence="18" key="1">
    <citation type="submission" date="2022-11" db="UniProtKB">
        <authorList>
            <consortium name="EnsemblMetazoa"/>
        </authorList>
    </citation>
    <scope>IDENTIFICATION</scope>
</reference>
<feature type="domain" description="EGF-like" evidence="14">
    <location>
        <begin position="1658"/>
        <end position="1697"/>
    </location>
</feature>
<feature type="domain" description="AMOP" evidence="15">
    <location>
        <begin position="154"/>
        <end position="301"/>
    </location>
</feature>
<evidence type="ECO:0000256" key="3">
    <source>
        <dbReference type="ARBA" id="ARBA00022525"/>
    </source>
</evidence>
<name>A0A913Z4X0_PATMI</name>
<dbReference type="PROSITE" id="PS51233">
    <property type="entry name" value="VWFD"/>
    <property type="match status" value="1"/>
</dbReference>
<feature type="domain" description="EGF-like" evidence="14">
    <location>
        <begin position="818"/>
        <end position="856"/>
    </location>
</feature>
<evidence type="ECO:0000256" key="7">
    <source>
        <dbReference type="ARBA" id="ARBA00022837"/>
    </source>
</evidence>
<evidence type="ECO:0000256" key="11">
    <source>
        <dbReference type="PROSITE-ProRule" id="PRU00076"/>
    </source>
</evidence>
<feature type="disulfide bond" evidence="11">
    <location>
        <begin position="714"/>
        <end position="723"/>
    </location>
</feature>
<keyword evidence="4 11" id="KW-0245">EGF-like domain</keyword>
<keyword evidence="6" id="KW-0677">Repeat</keyword>
<dbReference type="SMART" id="SM00216">
    <property type="entry name" value="VWD"/>
    <property type="match status" value="1"/>
</dbReference>
<feature type="domain" description="SEA" evidence="13">
    <location>
        <begin position="1951"/>
        <end position="2061"/>
    </location>
</feature>
<dbReference type="EnsemblMetazoa" id="XM_038190128.1">
    <property type="protein sequence ID" value="XP_038046056.1"/>
    <property type="gene ID" value="LOC119720457"/>
</dbReference>
<feature type="domain" description="EGF-like" evidence="14">
    <location>
        <begin position="1030"/>
        <end position="1069"/>
    </location>
</feature>
<feature type="domain" description="EGF-like" evidence="14">
    <location>
        <begin position="1149"/>
        <end position="1193"/>
    </location>
</feature>
<evidence type="ECO:0000313" key="19">
    <source>
        <dbReference type="Proteomes" id="UP000887568"/>
    </source>
</evidence>
<dbReference type="GO" id="GO:0005576">
    <property type="term" value="C:extracellular region"/>
    <property type="evidence" value="ECO:0007669"/>
    <property type="project" value="UniProtKB-SubCell"/>
</dbReference>
<evidence type="ECO:0000256" key="9">
    <source>
        <dbReference type="ARBA" id="ARBA00023157"/>
    </source>
</evidence>
<dbReference type="PROSITE" id="PS00022">
    <property type="entry name" value="EGF_1"/>
    <property type="match status" value="5"/>
</dbReference>
<feature type="domain" description="EGF-like" evidence="14">
    <location>
        <begin position="946"/>
        <end position="986"/>
    </location>
</feature>
<keyword evidence="12" id="KW-1133">Transmembrane helix</keyword>
<dbReference type="CDD" id="cd00054">
    <property type="entry name" value="EGF_CA"/>
    <property type="match status" value="11"/>
</dbReference>
<evidence type="ECO:0000259" key="17">
    <source>
        <dbReference type="PROSITE" id="PS51233"/>
    </source>
</evidence>
<feature type="transmembrane region" description="Helical" evidence="12">
    <location>
        <begin position="2124"/>
        <end position="2150"/>
    </location>
</feature>
<feature type="domain" description="EGF-like" evidence="14">
    <location>
        <begin position="1698"/>
        <end position="1736"/>
    </location>
</feature>
<dbReference type="InterPro" id="IPR001881">
    <property type="entry name" value="EGF-like_Ca-bd_dom"/>
</dbReference>
<dbReference type="Pfam" id="PF12947">
    <property type="entry name" value="EGF_3"/>
    <property type="match status" value="6"/>
</dbReference>
<dbReference type="GO" id="GO:0071944">
    <property type="term" value="C:cell periphery"/>
    <property type="evidence" value="ECO:0007669"/>
    <property type="project" value="UniProtKB-ARBA"/>
</dbReference>
<dbReference type="InterPro" id="IPR049883">
    <property type="entry name" value="NOTCH1_EGF-like"/>
</dbReference>